<reference evidence="1" key="1">
    <citation type="submission" date="2020-03" db="EMBL/GenBank/DDBJ databases">
        <title>The deep terrestrial virosphere.</title>
        <authorList>
            <person name="Holmfeldt K."/>
            <person name="Nilsson E."/>
            <person name="Simone D."/>
            <person name="Lopez-Fernandez M."/>
            <person name="Wu X."/>
            <person name="de Brujin I."/>
            <person name="Lundin D."/>
            <person name="Andersson A."/>
            <person name="Bertilsson S."/>
            <person name="Dopson M."/>
        </authorList>
    </citation>
    <scope>NUCLEOTIDE SEQUENCE</scope>
    <source>
        <strain evidence="1">TM448A00111</strain>
        <strain evidence="2">TM448B00196</strain>
    </source>
</reference>
<protein>
    <submittedName>
        <fullName evidence="1">Uncharacterized protein</fullName>
    </submittedName>
</protein>
<evidence type="ECO:0000313" key="2">
    <source>
        <dbReference type="EMBL" id="QJH94236.1"/>
    </source>
</evidence>
<dbReference type="EMBL" id="MT144598">
    <property type="protein sequence ID" value="QJH94236.1"/>
    <property type="molecule type" value="Genomic_DNA"/>
</dbReference>
<dbReference type="AlphaFoldDB" id="A0A6H1ZBF6"/>
<dbReference type="EMBL" id="MT143977">
    <property type="protein sequence ID" value="QJA44520.1"/>
    <property type="molecule type" value="Genomic_DNA"/>
</dbReference>
<sequence>MDAPNDELKARRLRLKDWLFLEETRERIAKAAGRGDYIEVNVGVSAYISAAFIEDDWTVKPWFKVMLAFQKVYLKNTPTIPFPVLRGKVENKESPSWDYPGRAWYFWANLFAATYGWSLEVIAQMDIDDALGLFQEIMIDQQLQHEWEWSTTEMAFPYNAITKKSEFKPLTRPSWMLPITPALKKVKIRRDLMPMGKIVSLDGSEVTEPG</sequence>
<name>A0A6H1ZBF6_9ZZZZ</name>
<gene>
    <name evidence="1" type="ORF">TM448A00111_0023</name>
    <name evidence="2" type="ORF">TM448B00196_0023</name>
</gene>
<organism evidence="1">
    <name type="scientific">viral metagenome</name>
    <dbReference type="NCBI Taxonomy" id="1070528"/>
    <lineage>
        <taxon>unclassified sequences</taxon>
        <taxon>metagenomes</taxon>
        <taxon>organismal metagenomes</taxon>
    </lineage>
</organism>
<evidence type="ECO:0000313" key="1">
    <source>
        <dbReference type="EMBL" id="QJA44520.1"/>
    </source>
</evidence>
<accession>A0A6H1ZBF6</accession>
<proteinExistence type="predicted"/>